<keyword evidence="2" id="KW-1185">Reference proteome</keyword>
<reference evidence="1 2" key="1">
    <citation type="submission" date="2024-09" db="EMBL/GenBank/DDBJ databases">
        <authorList>
            <person name="Sun Q."/>
            <person name="Mori K."/>
        </authorList>
    </citation>
    <scope>NUCLEOTIDE SEQUENCE [LARGE SCALE GENOMIC DNA]</scope>
    <source>
        <strain evidence="1 2">CGMCC 1.15906</strain>
    </source>
</reference>
<evidence type="ECO:0008006" key="3">
    <source>
        <dbReference type="Google" id="ProtNLM"/>
    </source>
</evidence>
<name>A0ABV6QPY5_9ACTN</name>
<evidence type="ECO:0000313" key="1">
    <source>
        <dbReference type="EMBL" id="MFC0626238.1"/>
    </source>
</evidence>
<accession>A0ABV6QPY5</accession>
<comment type="caution">
    <text evidence="1">The sequence shown here is derived from an EMBL/GenBank/DDBJ whole genome shotgun (WGS) entry which is preliminary data.</text>
</comment>
<organism evidence="1 2">
    <name type="scientific">Kribbella deserti</name>
    <dbReference type="NCBI Taxonomy" id="1926257"/>
    <lineage>
        <taxon>Bacteria</taxon>
        <taxon>Bacillati</taxon>
        <taxon>Actinomycetota</taxon>
        <taxon>Actinomycetes</taxon>
        <taxon>Propionibacteriales</taxon>
        <taxon>Kribbellaceae</taxon>
        <taxon>Kribbella</taxon>
    </lineage>
</organism>
<protein>
    <recommendedName>
        <fullName evidence="3">Alpha/beta hydrolase</fullName>
    </recommendedName>
</protein>
<proteinExistence type="predicted"/>
<dbReference type="EMBL" id="JBHLTC010000023">
    <property type="protein sequence ID" value="MFC0626238.1"/>
    <property type="molecule type" value="Genomic_DNA"/>
</dbReference>
<dbReference type="Proteomes" id="UP001589890">
    <property type="component" value="Unassembled WGS sequence"/>
</dbReference>
<gene>
    <name evidence="1" type="ORF">ACFFGN_19320</name>
</gene>
<dbReference type="RefSeq" id="WP_380049486.1">
    <property type="nucleotide sequence ID" value="NZ_JBHLTC010000023.1"/>
</dbReference>
<sequence length="46" mass="4805">MTTELSNGDRVSRINGVDLRVESCGDPNDPAALPVLLIAHTSGKQG</sequence>
<evidence type="ECO:0000313" key="2">
    <source>
        <dbReference type="Proteomes" id="UP001589890"/>
    </source>
</evidence>